<dbReference type="CDD" id="cd07725">
    <property type="entry name" value="TTHA1429-like_MBL-fold"/>
    <property type="match status" value="1"/>
</dbReference>
<dbReference type="InterPro" id="IPR001279">
    <property type="entry name" value="Metallo-B-lactamas"/>
</dbReference>
<dbReference type="GO" id="GO:0016787">
    <property type="term" value="F:hydrolase activity"/>
    <property type="evidence" value="ECO:0007669"/>
    <property type="project" value="UniProtKB-KW"/>
</dbReference>
<organism evidence="2 3">
    <name type="scientific">Aeropyrum camini SY1 = JCM 12091</name>
    <dbReference type="NCBI Taxonomy" id="1198449"/>
    <lineage>
        <taxon>Archaea</taxon>
        <taxon>Thermoproteota</taxon>
        <taxon>Thermoprotei</taxon>
        <taxon>Desulfurococcales</taxon>
        <taxon>Desulfurococcaceae</taxon>
        <taxon>Aeropyrum</taxon>
    </lineage>
</organism>
<name>U3TIA7_9CREN</name>
<dbReference type="EMBL" id="AP012489">
    <property type="protein sequence ID" value="BAN91089.1"/>
    <property type="molecule type" value="Genomic_DNA"/>
</dbReference>
<dbReference type="STRING" id="1198449.ACAM_1620"/>
<accession>U3TIA7</accession>
<dbReference type="eggNOG" id="arCOG00498">
    <property type="taxonomic scope" value="Archaea"/>
</dbReference>
<reference evidence="2 3" key="1">
    <citation type="journal article" date="2013" name="Appl. Environ. Microbiol.">
        <title>Variation of the Virus-Related Elements within Syntenic Genomes of the Hyperthermophilic Archaeon Aeropyrum.</title>
        <authorList>
            <person name="Daifuku T."/>
            <person name="Yoshida T."/>
            <person name="Kitamura T."/>
            <person name="Kawaichi S."/>
            <person name="Inoue T."/>
            <person name="Nomura K."/>
            <person name="Yoshida Y."/>
            <person name="Kuno S."/>
            <person name="Sako Y."/>
        </authorList>
    </citation>
    <scope>NUCLEOTIDE SEQUENCE [LARGE SCALE GENOMIC DNA]</scope>
    <source>
        <strain evidence="2 3">SY1</strain>
    </source>
</reference>
<dbReference type="Gene3D" id="1.10.10.10">
    <property type="entry name" value="Winged helix-like DNA-binding domain superfamily/Winged helix DNA-binding domain"/>
    <property type="match status" value="1"/>
</dbReference>
<dbReference type="InterPro" id="IPR036388">
    <property type="entry name" value="WH-like_DNA-bd_sf"/>
</dbReference>
<dbReference type="KEGG" id="acj:ACAM_1620"/>
<keyword evidence="2" id="KW-0378">Hydrolase</keyword>
<proteinExistence type="predicted"/>
<dbReference type="Gene3D" id="3.60.15.10">
    <property type="entry name" value="Ribonuclease Z/Hydroxyacylglutathione hydrolase-like"/>
    <property type="match status" value="1"/>
</dbReference>
<sequence>MQGGMPFRVEAWIPIGDLGSVNVYAFTEGPTTVLVDSGMFSGKSVYTLLKGLRRFGVDPRSLERVVVTHYHVDHLTGAAILCEALGAELMLARGDLELLLHVGVEQYFRGALELLALAGTPRTVLEEIARSSPAVRVAEAYGAVAELSPKPLGEGDRIGMPGHGYYLVMETPGHTPGHIVLVSHGRRKVLLGDTVLPGITPHVSLHSLDSDPLGDYLSSLSRIAREMDGYQGLPGHGDPIKDVATRTRELIAHHVDRLGEIVNILGKIGKATAFEVAQRVRWRGAENWGSLPPLGKYLALGETLSHLRRLEVLGVVERLEAGGRLQWRLAVNSLDTSRIVRRLGVEALK</sequence>
<dbReference type="AlphaFoldDB" id="U3TIA7"/>
<dbReference type="SUPFAM" id="SSF56281">
    <property type="entry name" value="Metallo-hydrolase/oxidoreductase"/>
    <property type="match status" value="1"/>
</dbReference>
<feature type="domain" description="Metallo-beta-lactamase" evidence="1">
    <location>
        <begin position="20"/>
        <end position="236"/>
    </location>
</feature>
<gene>
    <name evidence="2" type="ORF">ACAM_1620</name>
</gene>
<dbReference type="SMART" id="SM00849">
    <property type="entry name" value="Lactamase_B"/>
    <property type="match status" value="1"/>
</dbReference>
<dbReference type="InterPro" id="IPR050662">
    <property type="entry name" value="Sec-metab_biosynth-thioest"/>
</dbReference>
<dbReference type="InterPro" id="IPR036866">
    <property type="entry name" value="RibonucZ/Hydroxyglut_hydro"/>
</dbReference>
<dbReference type="Proteomes" id="UP000016887">
    <property type="component" value="Chromosome"/>
</dbReference>
<protein>
    <submittedName>
        <fullName evidence="2">Zn-dependent hydrolase</fullName>
    </submittedName>
</protein>
<dbReference type="PANTHER" id="PTHR23131:SF4">
    <property type="entry name" value="METALLO-BETA-LACTAMASE SUPERFAMILY POTEIN"/>
    <property type="match status" value="1"/>
</dbReference>
<keyword evidence="3" id="KW-1185">Reference proteome</keyword>
<dbReference type="PANTHER" id="PTHR23131">
    <property type="entry name" value="ENDORIBONUCLEASE LACTB2"/>
    <property type="match status" value="1"/>
</dbReference>
<evidence type="ECO:0000313" key="2">
    <source>
        <dbReference type="EMBL" id="BAN91089.1"/>
    </source>
</evidence>
<evidence type="ECO:0000313" key="3">
    <source>
        <dbReference type="Proteomes" id="UP000016887"/>
    </source>
</evidence>
<dbReference type="Pfam" id="PF00753">
    <property type="entry name" value="Lactamase_B"/>
    <property type="match status" value="1"/>
</dbReference>
<evidence type="ECO:0000259" key="1">
    <source>
        <dbReference type="SMART" id="SM00849"/>
    </source>
</evidence>